<name>A0A4C1ZRN6_EUMVA</name>
<accession>A0A4C1ZRN6</accession>
<proteinExistence type="predicted"/>
<sequence>MALNRLKCSRLTSCLKHALHRIGSKSMRLIKHTLGTVPKNTSLKHDDLSKNCPQKTSHRHFAEAEFTSAAAGADLAEQTASSGVNAHCSGQLARERARRRIELWRWSGRWRCGGLSRRRRKGGRTSSRPPQSRAWRGCRCWRTNRRWLRANARAAADAGAGANWRRIGLSRWSGRWRCGDANLERALARESALAQGGHSHRNKRGRWRDINRRN</sequence>
<reference evidence="2 3" key="1">
    <citation type="journal article" date="2019" name="Commun. Biol.">
        <title>The bagworm genome reveals a unique fibroin gene that provides high tensile strength.</title>
        <authorList>
            <person name="Kono N."/>
            <person name="Nakamura H."/>
            <person name="Ohtoshi R."/>
            <person name="Tomita M."/>
            <person name="Numata K."/>
            <person name="Arakawa K."/>
        </authorList>
    </citation>
    <scope>NUCLEOTIDE SEQUENCE [LARGE SCALE GENOMIC DNA]</scope>
</reference>
<evidence type="ECO:0000313" key="2">
    <source>
        <dbReference type="EMBL" id="GBP90408.1"/>
    </source>
</evidence>
<keyword evidence="3" id="KW-1185">Reference proteome</keyword>
<feature type="region of interest" description="Disordered" evidence="1">
    <location>
        <begin position="191"/>
        <end position="214"/>
    </location>
</feature>
<dbReference type="Proteomes" id="UP000299102">
    <property type="component" value="Unassembled WGS sequence"/>
</dbReference>
<dbReference type="AlphaFoldDB" id="A0A4C1ZRN6"/>
<evidence type="ECO:0000256" key="1">
    <source>
        <dbReference type="SAM" id="MobiDB-lite"/>
    </source>
</evidence>
<dbReference type="EMBL" id="BGZK01002081">
    <property type="protein sequence ID" value="GBP90408.1"/>
    <property type="molecule type" value="Genomic_DNA"/>
</dbReference>
<gene>
    <name evidence="2" type="ORF">EVAR_90846_1</name>
</gene>
<organism evidence="2 3">
    <name type="scientific">Eumeta variegata</name>
    <name type="common">Bagworm moth</name>
    <name type="synonym">Eumeta japonica</name>
    <dbReference type="NCBI Taxonomy" id="151549"/>
    <lineage>
        <taxon>Eukaryota</taxon>
        <taxon>Metazoa</taxon>
        <taxon>Ecdysozoa</taxon>
        <taxon>Arthropoda</taxon>
        <taxon>Hexapoda</taxon>
        <taxon>Insecta</taxon>
        <taxon>Pterygota</taxon>
        <taxon>Neoptera</taxon>
        <taxon>Endopterygota</taxon>
        <taxon>Lepidoptera</taxon>
        <taxon>Glossata</taxon>
        <taxon>Ditrysia</taxon>
        <taxon>Tineoidea</taxon>
        <taxon>Psychidae</taxon>
        <taxon>Oiketicinae</taxon>
        <taxon>Eumeta</taxon>
    </lineage>
</organism>
<evidence type="ECO:0000313" key="3">
    <source>
        <dbReference type="Proteomes" id="UP000299102"/>
    </source>
</evidence>
<protein>
    <submittedName>
        <fullName evidence="2">Uncharacterized protein</fullName>
    </submittedName>
</protein>
<feature type="region of interest" description="Disordered" evidence="1">
    <location>
        <begin position="114"/>
        <end position="134"/>
    </location>
</feature>
<comment type="caution">
    <text evidence="2">The sequence shown here is derived from an EMBL/GenBank/DDBJ whole genome shotgun (WGS) entry which is preliminary data.</text>
</comment>